<comment type="caution">
    <text evidence="4">The sequence shown here is derived from an EMBL/GenBank/DDBJ whole genome shotgun (WGS) entry which is preliminary data.</text>
</comment>
<dbReference type="Proteomes" id="UP000499080">
    <property type="component" value="Unassembled WGS sequence"/>
</dbReference>
<dbReference type="Pfam" id="PF00505">
    <property type="entry name" value="HMG_box"/>
    <property type="match status" value="1"/>
</dbReference>
<dbReference type="OrthoDB" id="10254304at2759"/>
<dbReference type="CDD" id="cd00782">
    <property type="entry name" value="MutL_Trans"/>
    <property type="match status" value="1"/>
</dbReference>
<dbReference type="GO" id="GO:0005524">
    <property type="term" value="F:ATP binding"/>
    <property type="evidence" value="ECO:0007669"/>
    <property type="project" value="InterPro"/>
</dbReference>
<evidence type="ECO:0000256" key="1">
    <source>
        <dbReference type="PROSITE-ProRule" id="PRU00267"/>
    </source>
</evidence>
<organism evidence="4 5">
    <name type="scientific">Araneus ventricosus</name>
    <name type="common">Orbweaver spider</name>
    <name type="synonym">Epeira ventricosa</name>
    <dbReference type="NCBI Taxonomy" id="182803"/>
    <lineage>
        <taxon>Eukaryota</taxon>
        <taxon>Metazoa</taxon>
        <taxon>Ecdysozoa</taxon>
        <taxon>Arthropoda</taxon>
        <taxon>Chelicerata</taxon>
        <taxon>Arachnida</taxon>
        <taxon>Araneae</taxon>
        <taxon>Araneomorphae</taxon>
        <taxon>Entelegynae</taxon>
        <taxon>Araneoidea</taxon>
        <taxon>Araneidae</taxon>
        <taxon>Araneus</taxon>
    </lineage>
</organism>
<keyword evidence="1" id="KW-0539">Nucleus</keyword>
<reference evidence="4 5" key="1">
    <citation type="journal article" date="2019" name="Sci. Rep.">
        <title>Orb-weaving spider Araneus ventricosus genome elucidates the spidroin gene catalogue.</title>
        <authorList>
            <person name="Kono N."/>
            <person name="Nakamura H."/>
            <person name="Ohtoshi R."/>
            <person name="Moran D.A.P."/>
            <person name="Shinohara A."/>
            <person name="Yoshida Y."/>
            <person name="Fujiwara M."/>
            <person name="Mori M."/>
            <person name="Tomita M."/>
            <person name="Arakawa K."/>
        </authorList>
    </citation>
    <scope>NUCLEOTIDE SEQUENCE [LARGE SCALE GENOMIC DNA]</scope>
</reference>
<dbReference type="InterPro" id="IPR036910">
    <property type="entry name" value="HMG_box_dom_sf"/>
</dbReference>
<gene>
    <name evidence="4" type="primary">PMS1_0</name>
    <name evidence="4" type="ORF">AVEN_261044_1</name>
</gene>
<dbReference type="CDD" id="cd00084">
    <property type="entry name" value="HMG-box_SF"/>
    <property type="match status" value="1"/>
</dbReference>
<feature type="compositionally biased region" description="Basic and acidic residues" evidence="2">
    <location>
        <begin position="334"/>
        <end position="343"/>
    </location>
</feature>
<name>A0A4Y2FYQ0_ARAVE</name>
<dbReference type="SUPFAM" id="SSF54211">
    <property type="entry name" value="Ribosomal protein S5 domain 2-like"/>
    <property type="match status" value="1"/>
</dbReference>
<dbReference type="PANTHER" id="PTHR10073">
    <property type="entry name" value="DNA MISMATCH REPAIR PROTEIN MLH, PMS, MUTL"/>
    <property type="match status" value="1"/>
</dbReference>
<dbReference type="InterPro" id="IPR020568">
    <property type="entry name" value="Ribosomal_Su5_D2-typ_SF"/>
</dbReference>
<dbReference type="PROSITE" id="PS50118">
    <property type="entry name" value="HMG_BOX_2"/>
    <property type="match status" value="1"/>
</dbReference>
<feature type="DNA-binding region" description="HMG box" evidence="1">
    <location>
        <begin position="409"/>
        <end position="477"/>
    </location>
</feature>
<dbReference type="GO" id="GO:0032389">
    <property type="term" value="C:MutLalpha complex"/>
    <property type="evidence" value="ECO:0007669"/>
    <property type="project" value="TreeGrafter"/>
</dbReference>
<protein>
    <submittedName>
        <fullName evidence="4">PMS1 1</fullName>
    </submittedName>
</protein>
<dbReference type="GO" id="GO:0016887">
    <property type="term" value="F:ATP hydrolysis activity"/>
    <property type="evidence" value="ECO:0007669"/>
    <property type="project" value="InterPro"/>
</dbReference>
<dbReference type="InterPro" id="IPR009071">
    <property type="entry name" value="HMG_box_dom"/>
</dbReference>
<feature type="region of interest" description="Disordered" evidence="2">
    <location>
        <begin position="330"/>
        <end position="357"/>
    </location>
</feature>
<feature type="compositionally biased region" description="Low complexity" evidence="2">
    <location>
        <begin position="266"/>
        <end position="291"/>
    </location>
</feature>
<accession>A0A4Y2FYQ0</accession>
<dbReference type="InterPro" id="IPR013507">
    <property type="entry name" value="DNA_mismatch_S5_2-like"/>
</dbReference>
<dbReference type="Gene3D" id="3.30.230.10">
    <property type="match status" value="1"/>
</dbReference>
<dbReference type="AlphaFoldDB" id="A0A4Y2FYQ0"/>
<keyword evidence="5" id="KW-1185">Reference proteome</keyword>
<evidence type="ECO:0000313" key="5">
    <source>
        <dbReference type="Proteomes" id="UP000499080"/>
    </source>
</evidence>
<sequence length="736" mass="82956">MKSIDKLLKEYYCKTLGDGHKSRYPVCFISIEVPPADIDVNYEPNKTAVLLHNMDIINEQLTKLLSSFYDTDVNIETNGHSRSKSTVISPMPAEDRITKISGIYDSSNIAGKENGTPTFNLNRSHIADGLQNNKPKENLVLSKKLSRKSDFHTPSNKKIKFSTPPNDVYRHINTLEAFFSSENKSSGDADTKSDNSYVNELHIEKSSGNGLNSANSSIRNENIFPDQNSMIVTVQRKNVCVNDDDTLVLGPLDKTLNKNTAETSVENSSFFSNSSKISEDSCSSTSITSGSNQTESLRLDEINKGPFISALSMMNKERNQDLQSAEANKNLTSFDERPQEVQRSKSNLGSNTPDPLTADDWSRGLHADENIQPVAVLKPKVVGTDASSDEARSYTEQIDIQEPCVVSMIQRKITLFDFFCRKHRLEVASLNPGLNNQQIAQILSDKWNRLSSEEKAVYKNMVSKDYPKNIRNKEKLGKIVGENINKIKNNSANSKKVVQKKRRKRNERNITFDLQLLQEGDLNSSLEKEHDERFKVVNCLAPGIWICCQRNKLYLLNCYRLQEAVIYFRLLDTYAFEAEQIESSFILTSSSLGNDALDVLLQMEVVNEYGGEYISDKRLTANGFKMKILRGNDEIQVELIGMTNSMAFYGVPDLKEILYLIKEKGFNAKLSDCRPGKAVLYLQGEAVRIARQSPASKKIEDIEDLLKQINSLPSKTCLHSKPFLHELYELNTIESH</sequence>
<dbReference type="Gene3D" id="1.10.30.10">
    <property type="entry name" value="High mobility group box domain"/>
    <property type="match status" value="1"/>
</dbReference>
<feature type="domain" description="HMG box" evidence="3">
    <location>
        <begin position="409"/>
        <end position="477"/>
    </location>
</feature>
<dbReference type="GO" id="GO:0140664">
    <property type="term" value="F:ATP-dependent DNA damage sensor activity"/>
    <property type="evidence" value="ECO:0007669"/>
    <property type="project" value="InterPro"/>
</dbReference>
<feature type="compositionally biased region" description="Polar residues" evidence="2">
    <location>
        <begin position="344"/>
        <end position="354"/>
    </location>
</feature>
<dbReference type="InterPro" id="IPR038973">
    <property type="entry name" value="MutL/Mlh/Pms-like"/>
</dbReference>
<dbReference type="InterPro" id="IPR014721">
    <property type="entry name" value="Ribsml_uS5_D2-typ_fold_subgr"/>
</dbReference>
<dbReference type="SUPFAM" id="SSF47095">
    <property type="entry name" value="HMG-box"/>
    <property type="match status" value="1"/>
</dbReference>
<dbReference type="GO" id="GO:0030983">
    <property type="term" value="F:mismatched DNA binding"/>
    <property type="evidence" value="ECO:0007669"/>
    <property type="project" value="InterPro"/>
</dbReference>
<evidence type="ECO:0000313" key="4">
    <source>
        <dbReference type="EMBL" id="GBM46662.1"/>
    </source>
</evidence>
<dbReference type="Pfam" id="PF01119">
    <property type="entry name" value="DNA_mis_repair"/>
    <property type="match status" value="1"/>
</dbReference>
<dbReference type="GO" id="GO:0006298">
    <property type="term" value="P:mismatch repair"/>
    <property type="evidence" value="ECO:0007669"/>
    <property type="project" value="InterPro"/>
</dbReference>
<feature type="region of interest" description="Disordered" evidence="2">
    <location>
        <begin position="266"/>
        <end position="293"/>
    </location>
</feature>
<proteinExistence type="predicted"/>
<dbReference type="PANTHER" id="PTHR10073:SF54">
    <property type="entry name" value="PMS1 PROTEIN HOMOLOG 1"/>
    <property type="match status" value="1"/>
</dbReference>
<evidence type="ECO:0000259" key="3">
    <source>
        <dbReference type="PROSITE" id="PS50118"/>
    </source>
</evidence>
<dbReference type="EMBL" id="BGPR01001146">
    <property type="protein sequence ID" value="GBM46662.1"/>
    <property type="molecule type" value="Genomic_DNA"/>
</dbReference>
<dbReference type="SMART" id="SM00398">
    <property type="entry name" value="HMG"/>
    <property type="match status" value="1"/>
</dbReference>
<keyword evidence="1" id="KW-0238">DNA-binding</keyword>
<evidence type="ECO:0000256" key="2">
    <source>
        <dbReference type="SAM" id="MobiDB-lite"/>
    </source>
</evidence>